<gene>
    <name evidence="2" type="ORF">QBC41DRAFT_308909</name>
</gene>
<feature type="transmembrane region" description="Helical" evidence="1">
    <location>
        <begin position="12"/>
        <end position="30"/>
    </location>
</feature>
<dbReference type="Proteomes" id="UP001174997">
    <property type="component" value="Unassembled WGS sequence"/>
</dbReference>
<evidence type="ECO:0000313" key="2">
    <source>
        <dbReference type="EMBL" id="KAK0674525.1"/>
    </source>
</evidence>
<keyword evidence="1" id="KW-0812">Transmembrane</keyword>
<keyword evidence="3" id="KW-1185">Reference proteome</keyword>
<evidence type="ECO:0000256" key="1">
    <source>
        <dbReference type="SAM" id="Phobius"/>
    </source>
</evidence>
<sequence>MILNSGAMGMVWFRAWFCLVNIGNFMTIMVERRISFCRIYTVCCLGIAWHLADI</sequence>
<reference evidence="2" key="1">
    <citation type="submission" date="2023-06" db="EMBL/GenBank/DDBJ databases">
        <title>Genome-scale phylogeny and comparative genomics of the fungal order Sordariales.</title>
        <authorList>
            <consortium name="Lawrence Berkeley National Laboratory"/>
            <person name="Hensen N."/>
            <person name="Bonometti L."/>
            <person name="Westerberg I."/>
            <person name="Brannstrom I.O."/>
            <person name="Guillou S."/>
            <person name="Cros-Aarteil S."/>
            <person name="Calhoun S."/>
            <person name="Haridas S."/>
            <person name="Kuo A."/>
            <person name="Mondo S."/>
            <person name="Pangilinan J."/>
            <person name="Riley R."/>
            <person name="Labutti K."/>
            <person name="Andreopoulos B."/>
            <person name="Lipzen A."/>
            <person name="Chen C."/>
            <person name="Yanf M."/>
            <person name="Daum C."/>
            <person name="Ng V."/>
            <person name="Clum A."/>
            <person name="Steindorff A."/>
            <person name="Ohm R."/>
            <person name="Martin F."/>
            <person name="Silar P."/>
            <person name="Natvig D."/>
            <person name="Lalanne C."/>
            <person name="Gautier V."/>
            <person name="Ament-Velasquez S.L."/>
            <person name="Kruys A."/>
            <person name="Hutchinson M.I."/>
            <person name="Powell A.J."/>
            <person name="Barry K."/>
            <person name="Miller A.N."/>
            <person name="Grigoriev I.V."/>
            <person name="Debuchy R."/>
            <person name="Gladieux P."/>
            <person name="Thoren M.H."/>
            <person name="Johannesson H."/>
        </authorList>
    </citation>
    <scope>NUCLEOTIDE SEQUENCE</scope>
    <source>
        <strain evidence="2">CBS 307.81</strain>
    </source>
</reference>
<evidence type="ECO:0000313" key="3">
    <source>
        <dbReference type="Proteomes" id="UP001174997"/>
    </source>
</evidence>
<keyword evidence="1" id="KW-0472">Membrane</keyword>
<organism evidence="2 3">
    <name type="scientific">Cercophora samala</name>
    <dbReference type="NCBI Taxonomy" id="330535"/>
    <lineage>
        <taxon>Eukaryota</taxon>
        <taxon>Fungi</taxon>
        <taxon>Dikarya</taxon>
        <taxon>Ascomycota</taxon>
        <taxon>Pezizomycotina</taxon>
        <taxon>Sordariomycetes</taxon>
        <taxon>Sordariomycetidae</taxon>
        <taxon>Sordariales</taxon>
        <taxon>Lasiosphaeriaceae</taxon>
        <taxon>Cercophora</taxon>
    </lineage>
</organism>
<comment type="caution">
    <text evidence="2">The sequence shown here is derived from an EMBL/GenBank/DDBJ whole genome shotgun (WGS) entry which is preliminary data.</text>
</comment>
<dbReference type="EMBL" id="JAULSY010000001">
    <property type="protein sequence ID" value="KAK0674525.1"/>
    <property type="molecule type" value="Genomic_DNA"/>
</dbReference>
<name>A0AA39ZNM4_9PEZI</name>
<protein>
    <submittedName>
        <fullName evidence="2">Uncharacterized protein</fullName>
    </submittedName>
</protein>
<accession>A0AA39ZNM4</accession>
<proteinExistence type="predicted"/>
<dbReference type="AlphaFoldDB" id="A0AA39ZNM4"/>
<keyword evidence="1" id="KW-1133">Transmembrane helix</keyword>